<keyword evidence="2" id="KW-0472">Membrane</keyword>
<dbReference type="Proteomes" id="UP001174691">
    <property type="component" value="Unassembled WGS sequence"/>
</dbReference>
<evidence type="ECO:0000256" key="1">
    <source>
        <dbReference type="SAM" id="MobiDB-lite"/>
    </source>
</evidence>
<reference evidence="3" key="1">
    <citation type="submission" date="2022-07" db="EMBL/GenBank/DDBJ databases">
        <title>Fungi with potential for degradation of polypropylene.</title>
        <authorList>
            <person name="Gostincar C."/>
        </authorList>
    </citation>
    <scope>NUCLEOTIDE SEQUENCE</scope>
    <source>
        <strain evidence="3">EXF-13287</strain>
    </source>
</reference>
<feature type="region of interest" description="Disordered" evidence="1">
    <location>
        <begin position="115"/>
        <end position="152"/>
    </location>
</feature>
<feature type="transmembrane region" description="Helical" evidence="2">
    <location>
        <begin position="208"/>
        <end position="227"/>
    </location>
</feature>
<name>A0AA38VE41_9PEZI</name>
<keyword evidence="2" id="KW-1133">Transmembrane helix</keyword>
<proteinExistence type="predicted"/>
<feature type="transmembrane region" description="Helical" evidence="2">
    <location>
        <begin position="178"/>
        <end position="196"/>
    </location>
</feature>
<organism evidence="3 4">
    <name type="scientific">Coniochaeta hoffmannii</name>
    <dbReference type="NCBI Taxonomy" id="91930"/>
    <lineage>
        <taxon>Eukaryota</taxon>
        <taxon>Fungi</taxon>
        <taxon>Dikarya</taxon>
        <taxon>Ascomycota</taxon>
        <taxon>Pezizomycotina</taxon>
        <taxon>Sordariomycetes</taxon>
        <taxon>Sordariomycetidae</taxon>
        <taxon>Coniochaetales</taxon>
        <taxon>Coniochaetaceae</taxon>
        <taxon>Coniochaeta</taxon>
    </lineage>
</organism>
<accession>A0AA38VE41</accession>
<evidence type="ECO:0000313" key="4">
    <source>
        <dbReference type="Proteomes" id="UP001174691"/>
    </source>
</evidence>
<feature type="compositionally biased region" description="Acidic residues" evidence="1">
    <location>
        <begin position="127"/>
        <end position="144"/>
    </location>
</feature>
<gene>
    <name evidence="3" type="ORF">NKR19_g8977</name>
</gene>
<protein>
    <submittedName>
        <fullName evidence="3">Uncharacterized protein</fullName>
    </submittedName>
</protein>
<dbReference type="AlphaFoldDB" id="A0AA38VE41"/>
<dbReference type="EMBL" id="JANBVN010000198">
    <property type="protein sequence ID" value="KAJ9133628.1"/>
    <property type="molecule type" value="Genomic_DNA"/>
</dbReference>
<feature type="compositionally biased region" description="Gly residues" evidence="1">
    <location>
        <begin position="116"/>
        <end position="126"/>
    </location>
</feature>
<keyword evidence="4" id="KW-1185">Reference proteome</keyword>
<evidence type="ECO:0000313" key="3">
    <source>
        <dbReference type="EMBL" id="KAJ9133628.1"/>
    </source>
</evidence>
<keyword evidence="2" id="KW-0812">Transmembrane</keyword>
<comment type="caution">
    <text evidence="3">The sequence shown here is derived from an EMBL/GenBank/DDBJ whole genome shotgun (WGS) entry which is preliminary data.</text>
</comment>
<evidence type="ECO:0000256" key="2">
    <source>
        <dbReference type="SAM" id="Phobius"/>
    </source>
</evidence>
<sequence length="246" mass="26627">MPPLNSTTARLRRTFAYPTDDDSTTPSSTPDAAAALDEEEQERLIASLAAANDARNAQFRRLLFALPALASVPHLVSLLTFNRPQSALLALTSLAATGWLLYYLPPAETGIPLLDGLGGGRQGGGLGEEEEAEEDDGEDDEDSEAIGRQRRRSSRRRRASSFSVSRREIFHRTPLERWLPWLNLGLCGVLVVIGVLKSARDGRKDGLVMDLLPGVVYAVVLAAKVVMGGVDPEGELAGLRYEYKGA</sequence>